<evidence type="ECO:0000259" key="6">
    <source>
        <dbReference type="Pfam" id="PF00441"/>
    </source>
</evidence>
<organism evidence="8 9">
    <name type="scientific">Nocardia tengchongensis</name>
    <dbReference type="NCBI Taxonomy" id="2055889"/>
    <lineage>
        <taxon>Bacteria</taxon>
        <taxon>Bacillati</taxon>
        <taxon>Actinomycetota</taxon>
        <taxon>Actinomycetes</taxon>
        <taxon>Mycobacteriales</taxon>
        <taxon>Nocardiaceae</taxon>
        <taxon>Nocardia</taxon>
    </lineage>
</organism>
<keyword evidence="9" id="KW-1185">Reference proteome</keyword>
<dbReference type="PANTHER" id="PTHR43884">
    <property type="entry name" value="ACYL-COA DEHYDROGENASE"/>
    <property type="match status" value="1"/>
</dbReference>
<feature type="domain" description="Acyl-CoA dehydrogenase/oxidase C-terminal" evidence="6">
    <location>
        <begin position="230"/>
        <end position="356"/>
    </location>
</feature>
<comment type="cofactor">
    <cofactor evidence="1">
        <name>FAD</name>
        <dbReference type="ChEBI" id="CHEBI:57692"/>
    </cofactor>
</comment>
<feature type="domain" description="Acyl-CoA dehydrogenase/oxidase N-terminal" evidence="7">
    <location>
        <begin position="41"/>
        <end position="122"/>
    </location>
</feature>
<keyword evidence="3" id="KW-0285">Flavoprotein</keyword>
<accession>A0ABX8CWH4</accession>
<evidence type="ECO:0000313" key="8">
    <source>
        <dbReference type="EMBL" id="QVI24246.1"/>
    </source>
</evidence>
<name>A0ABX8CWH4_9NOCA</name>
<evidence type="ECO:0000259" key="7">
    <source>
        <dbReference type="Pfam" id="PF02771"/>
    </source>
</evidence>
<dbReference type="Pfam" id="PF02771">
    <property type="entry name" value="Acyl-CoA_dh_N"/>
    <property type="match status" value="1"/>
</dbReference>
<dbReference type="Proteomes" id="UP000683310">
    <property type="component" value="Chromosome"/>
</dbReference>
<dbReference type="SUPFAM" id="SSF56645">
    <property type="entry name" value="Acyl-CoA dehydrogenase NM domain-like"/>
    <property type="match status" value="1"/>
</dbReference>
<protein>
    <submittedName>
        <fullName evidence="8">Acyl-CoA/acyl-ACP dehydrogenase</fullName>
    </submittedName>
</protein>
<dbReference type="Gene3D" id="1.10.540.10">
    <property type="entry name" value="Acyl-CoA dehydrogenase/oxidase, N-terminal domain"/>
    <property type="match status" value="1"/>
</dbReference>
<evidence type="ECO:0000256" key="4">
    <source>
        <dbReference type="ARBA" id="ARBA00022827"/>
    </source>
</evidence>
<dbReference type="InterPro" id="IPR036250">
    <property type="entry name" value="AcylCo_DH-like_C"/>
</dbReference>
<dbReference type="InterPro" id="IPR046373">
    <property type="entry name" value="Acyl-CoA_Oxase/DH_mid-dom_sf"/>
</dbReference>
<dbReference type="EMBL" id="CP074371">
    <property type="protein sequence ID" value="QVI24246.1"/>
    <property type="molecule type" value="Genomic_DNA"/>
</dbReference>
<evidence type="ECO:0000313" key="9">
    <source>
        <dbReference type="Proteomes" id="UP000683310"/>
    </source>
</evidence>
<evidence type="ECO:0000256" key="5">
    <source>
        <dbReference type="ARBA" id="ARBA00023002"/>
    </source>
</evidence>
<reference evidence="8 9" key="1">
    <citation type="submission" date="2021-04" db="EMBL/GenBank/DDBJ databases">
        <title>Nocardia tengchongensis.</title>
        <authorList>
            <person name="Zhuang k."/>
            <person name="Ran Y."/>
            <person name="Li W."/>
        </authorList>
    </citation>
    <scope>NUCLEOTIDE SEQUENCE [LARGE SCALE GENOMIC DNA]</scope>
    <source>
        <strain evidence="8 9">CFH S0057</strain>
    </source>
</reference>
<dbReference type="SUPFAM" id="SSF47203">
    <property type="entry name" value="Acyl-CoA dehydrogenase C-terminal domain-like"/>
    <property type="match status" value="1"/>
</dbReference>
<dbReference type="InterPro" id="IPR013786">
    <property type="entry name" value="AcylCoA_DH/ox_N"/>
</dbReference>
<dbReference type="Pfam" id="PF00441">
    <property type="entry name" value="Acyl-CoA_dh_1"/>
    <property type="match status" value="1"/>
</dbReference>
<sequence>MDFTLTEAQQDLAGLAKQILGDWSDKNDNSGRSASGLRDAPGFDADLWHTLAGAGLLDAALPKSLGGSGFDVLEQASVLIEIGRTLAPAPYSSSIAVGACAIAEFGDESLTERYVTPVLRGDATIAVSVGDSSPGRAALRCTETDTGATVSGSRTVVTAGAFATTFLLEATTADGPALVLIDRAAVGLTTTAQRLVDTDDAALLELDNVAAIVLSRAEGVEWARRRATLAWCAWQLGVLEKALALTAEYARTRRQFDKPIGSFQAVRARLADAYIDVEAVRLTLWQAAAREAAGLPAEQEIATAKFWTAEAGHRVAHTAVHIHGGVGIDTDGPMNRYFVAAKRAEFSLGGATAQLRVLGDLLGRRAA</sequence>
<keyword evidence="5" id="KW-0560">Oxidoreductase</keyword>
<dbReference type="InterPro" id="IPR037069">
    <property type="entry name" value="AcylCoA_DH/ox_N_sf"/>
</dbReference>
<gene>
    <name evidence="8" type="ORF">KHQ06_16620</name>
</gene>
<evidence type="ECO:0000256" key="2">
    <source>
        <dbReference type="ARBA" id="ARBA00009347"/>
    </source>
</evidence>
<dbReference type="InterPro" id="IPR009075">
    <property type="entry name" value="AcylCo_DH/oxidase_C"/>
</dbReference>
<dbReference type="Gene3D" id="2.40.110.10">
    <property type="entry name" value="Butyryl-CoA Dehydrogenase, subunit A, domain 2"/>
    <property type="match status" value="1"/>
</dbReference>
<dbReference type="InterPro" id="IPR009100">
    <property type="entry name" value="AcylCoA_DH/oxidase_NM_dom_sf"/>
</dbReference>
<evidence type="ECO:0000256" key="3">
    <source>
        <dbReference type="ARBA" id="ARBA00022630"/>
    </source>
</evidence>
<comment type="similarity">
    <text evidence="2">Belongs to the acyl-CoA dehydrogenase family.</text>
</comment>
<dbReference type="CDD" id="cd00567">
    <property type="entry name" value="ACAD"/>
    <property type="match status" value="1"/>
</dbReference>
<dbReference type="Gene3D" id="1.20.140.10">
    <property type="entry name" value="Butyryl-CoA Dehydrogenase, subunit A, domain 3"/>
    <property type="match status" value="1"/>
</dbReference>
<dbReference type="PANTHER" id="PTHR43884:SF20">
    <property type="entry name" value="ACYL-COA DEHYDROGENASE FADE28"/>
    <property type="match status" value="1"/>
</dbReference>
<proteinExistence type="inferred from homology"/>
<evidence type="ECO:0000256" key="1">
    <source>
        <dbReference type="ARBA" id="ARBA00001974"/>
    </source>
</evidence>
<keyword evidence="4" id="KW-0274">FAD</keyword>